<dbReference type="Gene3D" id="3.40.50.11820">
    <property type="match status" value="1"/>
</dbReference>
<evidence type="ECO:0000256" key="6">
    <source>
        <dbReference type="ARBA" id="ARBA00023136"/>
    </source>
</evidence>
<comment type="subcellular location">
    <subcellularLocation>
        <location evidence="1">Cell membrane</location>
        <topology evidence="1">Peripheral membrane protein</topology>
    </subcellularLocation>
</comment>
<comment type="similarity">
    <text evidence="2">Belongs to the CDP-glycerol glycerophosphotransferase family.</text>
</comment>
<evidence type="ECO:0000256" key="4">
    <source>
        <dbReference type="ARBA" id="ARBA00022679"/>
    </source>
</evidence>
<dbReference type="Pfam" id="PF04464">
    <property type="entry name" value="Glyphos_transf"/>
    <property type="match status" value="1"/>
</dbReference>
<name>A0ABP5EB96_9MICO</name>
<accession>A0ABP5EB96</accession>
<comment type="caution">
    <text evidence="7">The sequence shown here is derived from an EMBL/GenBank/DDBJ whole genome shotgun (WGS) entry which is preliminary data.</text>
</comment>
<dbReference type="Gene3D" id="3.40.50.12580">
    <property type="match status" value="1"/>
</dbReference>
<dbReference type="SUPFAM" id="SSF53756">
    <property type="entry name" value="UDP-Glycosyltransferase/glycogen phosphorylase"/>
    <property type="match status" value="1"/>
</dbReference>
<dbReference type="InterPro" id="IPR007554">
    <property type="entry name" value="Glycerophosphate_synth"/>
</dbReference>
<dbReference type="Proteomes" id="UP001500326">
    <property type="component" value="Unassembled WGS sequence"/>
</dbReference>
<dbReference type="PANTHER" id="PTHR37316">
    <property type="entry name" value="TEICHOIC ACID GLYCEROL-PHOSPHATE PRIMASE"/>
    <property type="match status" value="1"/>
</dbReference>
<keyword evidence="5" id="KW-0777">Teichoic acid biosynthesis</keyword>
<keyword evidence="4" id="KW-0808">Transferase</keyword>
<evidence type="ECO:0000256" key="5">
    <source>
        <dbReference type="ARBA" id="ARBA00022944"/>
    </source>
</evidence>
<evidence type="ECO:0000256" key="2">
    <source>
        <dbReference type="ARBA" id="ARBA00010488"/>
    </source>
</evidence>
<dbReference type="InterPro" id="IPR043148">
    <property type="entry name" value="TagF_C"/>
</dbReference>
<keyword evidence="3" id="KW-1003">Cell membrane</keyword>
<evidence type="ECO:0000256" key="3">
    <source>
        <dbReference type="ARBA" id="ARBA00022475"/>
    </source>
</evidence>
<keyword evidence="6" id="KW-0472">Membrane</keyword>
<keyword evidence="8" id="KW-1185">Reference proteome</keyword>
<evidence type="ECO:0000256" key="1">
    <source>
        <dbReference type="ARBA" id="ARBA00004202"/>
    </source>
</evidence>
<protein>
    <submittedName>
        <fullName evidence="7">CDP-glycerol glycerophosphotransferase family protein</fullName>
    </submittedName>
</protein>
<proteinExistence type="inferred from homology"/>
<sequence length="427" mass="46227">MASFSFGAGNARKLAAIPLYAAGRLVTLVVPRSRDDWVFGCGAGIGDGALALWEVVAAEGHRARWLVDSDRERTDAAARGIPTVSKWSLRGLWHTARARVVVVTHGFGDVNRYVISGAFVVQLWHGIPLKRIGLDSPETLRLPGVLERGRLPGAGLARRLLAAMYAGAAGRIRVLPAASHAVRGRLESAFALADARVPVTGEPRVDVLSRGTAAERRALSRAELDRLLAGLDPGSRTVLYAPTWRDGAADPAVPSVNDWRALVEMLERQDAVLFVRSHPLGAGDYEPPSPTDRVRRLGSDVVPDVTPLLPGFDALVTDYSSLAFDVALIPLPVVFLAPDLVAYAERRGFYGTYADVAGDDWAVDWAGATARLEALFSDDEERDRLMSRSRTLSARVHAFRDGGNTRRVYRAILAGLDADPRRAKGHR</sequence>
<gene>
    <name evidence="7" type="ORF">GCM10009777_29680</name>
</gene>
<dbReference type="RefSeq" id="WP_344063883.1">
    <property type="nucleotide sequence ID" value="NZ_BAAAOH010000001.1"/>
</dbReference>
<organism evidence="7 8">
    <name type="scientific">Microbacterium pumilum</name>
    <dbReference type="NCBI Taxonomy" id="344165"/>
    <lineage>
        <taxon>Bacteria</taxon>
        <taxon>Bacillati</taxon>
        <taxon>Actinomycetota</taxon>
        <taxon>Actinomycetes</taxon>
        <taxon>Micrococcales</taxon>
        <taxon>Microbacteriaceae</taxon>
        <taxon>Microbacterium</taxon>
    </lineage>
</organism>
<reference evidence="8" key="1">
    <citation type="journal article" date="2019" name="Int. J. Syst. Evol. Microbiol.">
        <title>The Global Catalogue of Microorganisms (GCM) 10K type strain sequencing project: providing services to taxonomists for standard genome sequencing and annotation.</title>
        <authorList>
            <consortium name="The Broad Institute Genomics Platform"/>
            <consortium name="The Broad Institute Genome Sequencing Center for Infectious Disease"/>
            <person name="Wu L."/>
            <person name="Ma J."/>
        </authorList>
    </citation>
    <scope>NUCLEOTIDE SEQUENCE [LARGE SCALE GENOMIC DNA]</scope>
    <source>
        <strain evidence="8">JCM 14902</strain>
    </source>
</reference>
<dbReference type="InterPro" id="IPR043149">
    <property type="entry name" value="TagF_N"/>
</dbReference>
<evidence type="ECO:0000313" key="7">
    <source>
        <dbReference type="EMBL" id="GAA1992274.1"/>
    </source>
</evidence>
<dbReference type="PANTHER" id="PTHR37316:SF3">
    <property type="entry name" value="TEICHOIC ACID GLYCEROL-PHOSPHATE TRANSFERASE"/>
    <property type="match status" value="1"/>
</dbReference>
<dbReference type="EMBL" id="BAAAOH010000001">
    <property type="protein sequence ID" value="GAA1992274.1"/>
    <property type="molecule type" value="Genomic_DNA"/>
</dbReference>
<evidence type="ECO:0000313" key="8">
    <source>
        <dbReference type="Proteomes" id="UP001500326"/>
    </source>
</evidence>
<dbReference type="InterPro" id="IPR051612">
    <property type="entry name" value="Teichoic_Acid_Biosynth"/>
</dbReference>